<dbReference type="InterPro" id="IPR015422">
    <property type="entry name" value="PyrdxlP-dep_Trfase_small"/>
</dbReference>
<dbReference type="STRING" id="109376.A0A0D3AJ07"/>
<protein>
    <submittedName>
        <fullName evidence="1">Uncharacterized protein</fullName>
    </submittedName>
</protein>
<dbReference type="eggNOG" id="KOG0256">
    <property type="taxonomic scope" value="Eukaryota"/>
</dbReference>
<dbReference type="Gene3D" id="3.90.1150.10">
    <property type="entry name" value="Aspartate Aminotransferase, domain 1"/>
    <property type="match status" value="1"/>
</dbReference>
<accession>A0A0D3AJ07</accession>
<dbReference type="HOGENOM" id="CLU_1663187_0_0_1"/>
<evidence type="ECO:0000313" key="1">
    <source>
        <dbReference type="EnsemblPlants" id="Bo2g011900.1"/>
    </source>
</evidence>
<sequence>MAPTKEEEIKLRESQVSKELFPDTRGNRHYTIMIKFSLTNKEPKRGDKLDPITQRRRPQNAIANIQESHGQDSSYFLGWEEYEKNPYDEIKNPNGMIQMGLVENQLCFDLIESWLAKNPVAAMAEFMEEIRGNRVTFDPKKDCFSCLFDICHNKSHVID</sequence>
<proteinExistence type="predicted"/>
<keyword evidence="2" id="KW-1185">Reference proteome</keyword>
<dbReference type="Gramene" id="Bo2g011900.1">
    <property type="protein sequence ID" value="Bo2g011900.1"/>
    <property type="gene ID" value="Bo2g011900"/>
</dbReference>
<dbReference type="Proteomes" id="UP000032141">
    <property type="component" value="Chromosome C2"/>
</dbReference>
<reference evidence="1 2" key="1">
    <citation type="journal article" date="2014" name="Genome Biol.">
        <title>Transcriptome and methylome profiling reveals relics of genome dominance in the mesopolyploid Brassica oleracea.</title>
        <authorList>
            <person name="Parkin I.A."/>
            <person name="Koh C."/>
            <person name="Tang H."/>
            <person name="Robinson S.J."/>
            <person name="Kagale S."/>
            <person name="Clarke W.E."/>
            <person name="Town C.D."/>
            <person name="Nixon J."/>
            <person name="Krishnakumar V."/>
            <person name="Bidwell S.L."/>
            <person name="Denoeud F."/>
            <person name="Belcram H."/>
            <person name="Links M.G."/>
            <person name="Just J."/>
            <person name="Clarke C."/>
            <person name="Bender T."/>
            <person name="Huebert T."/>
            <person name="Mason A.S."/>
            <person name="Pires J.C."/>
            <person name="Barker G."/>
            <person name="Moore J."/>
            <person name="Walley P.G."/>
            <person name="Manoli S."/>
            <person name="Batley J."/>
            <person name="Edwards D."/>
            <person name="Nelson M.N."/>
            <person name="Wang X."/>
            <person name="Paterson A.H."/>
            <person name="King G."/>
            <person name="Bancroft I."/>
            <person name="Chalhoub B."/>
            <person name="Sharpe A.G."/>
        </authorList>
    </citation>
    <scope>NUCLEOTIDE SEQUENCE</scope>
    <source>
        <strain evidence="1 2">cv. TO1000</strain>
    </source>
</reference>
<dbReference type="AlphaFoldDB" id="A0A0D3AJ07"/>
<reference evidence="1" key="2">
    <citation type="submission" date="2015-03" db="UniProtKB">
        <authorList>
            <consortium name="EnsemblPlants"/>
        </authorList>
    </citation>
    <scope>IDENTIFICATION</scope>
</reference>
<evidence type="ECO:0000313" key="2">
    <source>
        <dbReference type="Proteomes" id="UP000032141"/>
    </source>
</evidence>
<name>A0A0D3AJ07_BRAOL</name>
<dbReference type="EnsemblPlants" id="Bo2g011900.1">
    <property type="protein sequence ID" value="Bo2g011900.1"/>
    <property type="gene ID" value="Bo2g011900"/>
</dbReference>
<organism evidence="1 2">
    <name type="scientific">Brassica oleracea var. oleracea</name>
    <dbReference type="NCBI Taxonomy" id="109376"/>
    <lineage>
        <taxon>Eukaryota</taxon>
        <taxon>Viridiplantae</taxon>
        <taxon>Streptophyta</taxon>
        <taxon>Embryophyta</taxon>
        <taxon>Tracheophyta</taxon>
        <taxon>Spermatophyta</taxon>
        <taxon>Magnoliopsida</taxon>
        <taxon>eudicotyledons</taxon>
        <taxon>Gunneridae</taxon>
        <taxon>Pentapetalae</taxon>
        <taxon>rosids</taxon>
        <taxon>malvids</taxon>
        <taxon>Brassicales</taxon>
        <taxon>Brassicaceae</taxon>
        <taxon>Brassiceae</taxon>
        <taxon>Brassica</taxon>
    </lineage>
</organism>